<reference evidence="13 14" key="1">
    <citation type="journal article" date="2019" name="Sci. Data">
        <title>Hybrid genome assembly and annotation of Danionella translucida.</title>
        <authorList>
            <person name="Kadobianskyi M."/>
            <person name="Schulze L."/>
            <person name="Schuelke M."/>
            <person name="Judkewitz B."/>
        </authorList>
    </citation>
    <scope>NUCLEOTIDE SEQUENCE [LARGE SCALE GENOMIC DNA]</scope>
    <source>
        <strain evidence="13 14">Bolton</strain>
    </source>
</reference>
<dbReference type="EC" id="2.7.11.1" evidence="2"/>
<evidence type="ECO:0000256" key="11">
    <source>
        <dbReference type="SAM" id="MobiDB-lite"/>
    </source>
</evidence>
<dbReference type="PROSITE" id="PS50011">
    <property type="entry name" value="PROTEIN_KINASE_DOM"/>
    <property type="match status" value="1"/>
</dbReference>
<evidence type="ECO:0000259" key="12">
    <source>
        <dbReference type="PROSITE" id="PS50011"/>
    </source>
</evidence>
<dbReference type="Pfam" id="PF00069">
    <property type="entry name" value="Pkinase"/>
    <property type="match status" value="1"/>
</dbReference>
<dbReference type="OrthoDB" id="9984829at2759"/>
<feature type="binding site" evidence="10">
    <location>
        <position position="198"/>
    </location>
    <ligand>
        <name>ATP</name>
        <dbReference type="ChEBI" id="CHEBI:30616"/>
    </ligand>
</feature>
<dbReference type="GO" id="GO:0007346">
    <property type="term" value="P:regulation of mitotic cell cycle"/>
    <property type="evidence" value="ECO:0007669"/>
    <property type="project" value="TreeGrafter"/>
</dbReference>
<dbReference type="PANTHER" id="PTHR22984">
    <property type="entry name" value="SERINE/THREONINE-PROTEIN KINASE PIM"/>
    <property type="match status" value="1"/>
</dbReference>
<evidence type="ECO:0000256" key="5">
    <source>
        <dbReference type="ARBA" id="ARBA00022741"/>
    </source>
</evidence>
<name>A0A553MXF9_9TELE</name>
<dbReference type="EMBL" id="SRMA01027220">
    <property type="protein sequence ID" value="TRY57860.1"/>
    <property type="molecule type" value="Genomic_DNA"/>
</dbReference>
<evidence type="ECO:0000256" key="1">
    <source>
        <dbReference type="ARBA" id="ARBA00005505"/>
    </source>
</evidence>
<proteinExistence type="inferred from homology"/>
<protein>
    <recommendedName>
        <fullName evidence="2">non-specific serine/threonine protein kinase</fullName>
        <ecNumber evidence="2">2.7.11.1</ecNumber>
    </recommendedName>
</protein>
<dbReference type="AlphaFoldDB" id="A0A553MXF9"/>
<dbReference type="PROSITE" id="PS00107">
    <property type="entry name" value="PROTEIN_KINASE_ATP"/>
    <property type="match status" value="1"/>
</dbReference>
<feature type="region of interest" description="Disordered" evidence="11">
    <location>
        <begin position="75"/>
        <end position="99"/>
    </location>
</feature>
<evidence type="ECO:0000256" key="2">
    <source>
        <dbReference type="ARBA" id="ARBA00012513"/>
    </source>
</evidence>
<evidence type="ECO:0000256" key="6">
    <source>
        <dbReference type="ARBA" id="ARBA00022777"/>
    </source>
</evidence>
<comment type="catalytic activity">
    <reaction evidence="8">
        <text>L-threonyl-[protein] + ATP = O-phospho-L-threonyl-[protein] + ADP + H(+)</text>
        <dbReference type="Rhea" id="RHEA:46608"/>
        <dbReference type="Rhea" id="RHEA-COMP:11060"/>
        <dbReference type="Rhea" id="RHEA-COMP:11605"/>
        <dbReference type="ChEBI" id="CHEBI:15378"/>
        <dbReference type="ChEBI" id="CHEBI:30013"/>
        <dbReference type="ChEBI" id="CHEBI:30616"/>
        <dbReference type="ChEBI" id="CHEBI:61977"/>
        <dbReference type="ChEBI" id="CHEBI:456216"/>
        <dbReference type="EC" id="2.7.11.1"/>
    </reaction>
</comment>
<evidence type="ECO:0000313" key="13">
    <source>
        <dbReference type="EMBL" id="TRY57860.1"/>
    </source>
</evidence>
<evidence type="ECO:0000256" key="3">
    <source>
        <dbReference type="ARBA" id="ARBA00022527"/>
    </source>
</evidence>
<dbReference type="GO" id="GO:0004674">
    <property type="term" value="F:protein serine/threonine kinase activity"/>
    <property type="evidence" value="ECO:0007669"/>
    <property type="project" value="UniProtKB-KW"/>
</dbReference>
<dbReference type="InterPro" id="IPR051138">
    <property type="entry name" value="PIM_Ser/Thr_kinase"/>
</dbReference>
<feature type="domain" description="Protein kinase" evidence="12">
    <location>
        <begin position="39"/>
        <end position="314"/>
    </location>
</feature>
<evidence type="ECO:0000256" key="7">
    <source>
        <dbReference type="ARBA" id="ARBA00022840"/>
    </source>
</evidence>
<dbReference type="GO" id="GO:0043066">
    <property type="term" value="P:negative regulation of apoptotic process"/>
    <property type="evidence" value="ECO:0007669"/>
    <property type="project" value="TreeGrafter"/>
</dbReference>
<dbReference type="InterPro" id="IPR017441">
    <property type="entry name" value="Protein_kinase_ATP_BS"/>
</dbReference>
<dbReference type="SMART" id="SM00220">
    <property type="entry name" value="S_TKc"/>
    <property type="match status" value="1"/>
</dbReference>
<evidence type="ECO:0000256" key="10">
    <source>
        <dbReference type="PROSITE-ProRule" id="PRU10141"/>
    </source>
</evidence>
<gene>
    <name evidence="13" type="ORF">DNTS_017657</name>
</gene>
<comment type="catalytic activity">
    <reaction evidence="9">
        <text>L-seryl-[protein] + ATP = O-phospho-L-seryl-[protein] + ADP + H(+)</text>
        <dbReference type="Rhea" id="RHEA:17989"/>
        <dbReference type="Rhea" id="RHEA-COMP:9863"/>
        <dbReference type="Rhea" id="RHEA-COMP:11604"/>
        <dbReference type="ChEBI" id="CHEBI:15378"/>
        <dbReference type="ChEBI" id="CHEBI:29999"/>
        <dbReference type="ChEBI" id="CHEBI:30616"/>
        <dbReference type="ChEBI" id="CHEBI:83421"/>
        <dbReference type="ChEBI" id="CHEBI:456216"/>
        <dbReference type="EC" id="2.7.11.1"/>
    </reaction>
</comment>
<comment type="caution">
    <text evidence="13">The sequence shown here is derived from an EMBL/GenBank/DDBJ whole genome shotgun (WGS) entry which is preliminary data.</text>
</comment>
<dbReference type="InterPro" id="IPR000719">
    <property type="entry name" value="Prot_kinase_dom"/>
</dbReference>
<dbReference type="PANTHER" id="PTHR22984:SF11">
    <property type="entry name" value="AURORA KINASE-RELATED"/>
    <property type="match status" value="1"/>
</dbReference>
<accession>A0A553MXF9</accession>
<dbReference type="Proteomes" id="UP000316079">
    <property type="component" value="Unassembled WGS sequence"/>
</dbReference>
<dbReference type="GO" id="GO:0005524">
    <property type="term" value="F:ATP binding"/>
    <property type="evidence" value="ECO:0007669"/>
    <property type="project" value="UniProtKB-UniRule"/>
</dbReference>
<keyword evidence="5 10" id="KW-0547">Nucleotide-binding</keyword>
<organism evidence="13 14">
    <name type="scientific">Danionella cerebrum</name>
    <dbReference type="NCBI Taxonomy" id="2873325"/>
    <lineage>
        <taxon>Eukaryota</taxon>
        <taxon>Metazoa</taxon>
        <taxon>Chordata</taxon>
        <taxon>Craniata</taxon>
        <taxon>Vertebrata</taxon>
        <taxon>Euteleostomi</taxon>
        <taxon>Actinopterygii</taxon>
        <taxon>Neopterygii</taxon>
        <taxon>Teleostei</taxon>
        <taxon>Ostariophysi</taxon>
        <taxon>Cypriniformes</taxon>
        <taxon>Danionidae</taxon>
        <taxon>Danioninae</taxon>
        <taxon>Danionella</taxon>
    </lineage>
</organism>
<evidence type="ECO:0000256" key="9">
    <source>
        <dbReference type="ARBA" id="ARBA00048679"/>
    </source>
</evidence>
<keyword evidence="6" id="KW-0418">Kinase</keyword>
<feature type="compositionally biased region" description="Basic and acidic residues" evidence="11">
    <location>
        <begin position="77"/>
        <end position="87"/>
    </location>
</feature>
<dbReference type="Gene3D" id="1.10.510.10">
    <property type="entry name" value="Transferase(Phosphotransferase) domain 1"/>
    <property type="match status" value="1"/>
</dbReference>
<dbReference type="GO" id="GO:0005737">
    <property type="term" value="C:cytoplasm"/>
    <property type="evidence" value="ECO:0007669"/>
    <property type="project" value="TreeGrafter"/>
</dbReference>
<feature type="compositionally biased region" description="Basic residues" evidence="11">
    <location>
        <begin position="1"/>
        <end position="11"/>
    </location>
</feature>
<evidence type="ECO:0000256" key="4">
    <source>
        <dbReference type="ARBA" id="ARBA00022679"/>
    </source>
</evidence>
<evidence type="ECO:0000313" key="14">
    <source>
        <dbReference type="Proteomes" id="UP000316079"/>
    </source>
</evidence>
<comment type="similarity">
    <text evidence="1">Belongs to the protein kinase superfamily. CAMK Ser/Thr protein kinase family. PIM subfamily.</text>
</comment>
<keyword evidence="4" id="KW-0808">Transferase</keyword>
<dbReference type="SUPFAM" id="SSF56112">
    <property type="entry name" value="Protein kinase-like (PK-like)"/>
    <property type="match status" value="1"/>
</dbReference>
<evidence type="ECO:0000256" key="8">
    <source>
        <dbReference type="ARBA" id="ARBA00047899"/>
    </source>
</evidence>
<feature type="region of interest" description="Disordered" evidence="11">
    <location>
        <begin position="1"/>
        <end position="58"/>
    </location>
</feature>
<dbReference type="Gene3D" id="3.30.200.20">
    <property type="entry name" value="Phosphorylase Kinase, domain 1"/>
    <property type="match status" value="1"/>
</dbReference>
<keyword evidence="7 10" id="KW-0067">ATP-binding</keyword>
<dbReference type="InterPro" id="IPR011009">
    <property type="entry name" value="Kinase-like_dom_sf"/>
</dbReference>
<keyword evidence="14" id="KW-1185">Reference proteome</keyword>
<dbReference type="STRING" id="623744.A0A553MXF9"/>
<keyword evidence="3" id="KW-0723">Serine/threonine-protein kinase</keyword>
<sequence>MGQTFCRKRKAPGCSYTPREELHEAFGDSDTVIPNLPAKRRSAAEDDGERGRRKEKRQRRKKFWRRLCCIDGSPSRDAYKPEERQDEVLEPEAEASREISDGTISPQDIVFVEDHTSEYFDGPQSSLGQINPESSGYLSEGEIVVPTDKPDTNEEPVKQDILSQYMIGYKLGQGGFGTVNAAFRLSDNLSVAVKIAKKSESMEYINIPDHPTPVPLEVGLTVLANKGTAVYCPPEFFLEGKYFGKPATVYSLGVLLFYAVCGHFPKKSDLEKLEMWEWSQGRLSKECCHLLNSCLHPNPNERIPLDELLLHDWFQLKIGGEKNFILNFH</sequence>